<dbReference type="Proteomes" id="UP000233469">
    <property type="component" value="Unassembled WGS sequence"/>
</dbReference>
<name>A0A2N1N571_9GLOM</name>
<keyword evidence="1" id="KW-0472">Membrane</keyword>
<comment type="caution">
    <text evidence="2">The sequence shown here is derived from an EMBL/GenBank/DDBJ whole genome shotgun (WGS) entry which is preliminary data.</text>
</comment>
<accession>A0A2N1N571</accession>
<gene>
    <name evidence="2" type="ORF">RhiirC2_781486</name>
</gene>
<protein>
    <submittedName>
        <fullName evidence="2">Uncharacterized protein</fullName>
    </submittedName>
</protein>
<dbReference type="VEuPathDB" id="FungiDB:RhiirA1_478075"/>
<proteinExistence type="predicted"/>
<feature type="transmembrane region" description="Helical" evidence="1">
    <location>
        <begin position="226"/>
        <end position="247"/>
    </location>
</feature>
<dbReference type="AlphaFoldDB" id="A0A2N1N571"/>
<evidence type="ECO:0000256" key="1">
    <source>
        <dbReference type="SAM" id="Phobius"/>
    </source>
</evidence>
<reference evidence="2 3" key="2">
    <citation type="submission" date="2017-10" db="EMBL/GenBank/DDBJ databases">
        <title>Extensive intraspecific genome diversity in a model arbuscular mycorrhizal fungus.</title>
        <authorList>
            <person name="Chen E.C.H."/>
            <person name="Morin E."/>
            <person name="Baudet D."/>
            <person name="Noel J."/>
            <person name="Ndikumana S."/>
            <person name="Charron P."/>
            <person name="St-Onge C."/>
            <person name="Giorgi J."/>
            <person name="Grigoriev I.V."/>
            <person name="Roux C."/>
            <person name="Martin F.M."/>
            <person name="Corradi N."/>
        </authorList>
    </citation>
    <scope>NUCLEOTIDE SEQUENCE [LARGE SCALE GENOMIC DNA]</scope>
    <source>
        <strain evidence="2 3">C2</strain>
    </source>
</reference>
<dbReference type="VEuPathDB" id="FungiDB:FUN_020451"/>
<dbReference type="OrthoDB" id="2308915at2759"/>
<organism evidence="2 3">
    <name type="scientific">Rhizophagus irregularis</name>
    <dbReference type="NCBI Taxonomy" id="588596"/>
    <lineage>
        <taxon>Eukaryota</taxon>
        <taxon>Fungi</taxon>
        <taxon>Fungi incertae sedis</taxon>
        <taxon>Mucoromycota</taxon>
        <taxon>Glomeromycotina</taxon>
        <taxon>Glomeromycetes</taxon>
        <taxon>Glomerales</taxon>
        <taxon>Glomeraceae</taxon>
        <taxon>Rhizophagus</taxon>
    </lineage>
</organism>
<reference evidence="2 3" key="1">
    <citation type="submission" date="2016-04" db="EMBL/GenBank/DDBJ databases">
        <title>Genome analyses suggest a sexual origin of heterokaryosis in a supposedly ancient asexual fungus.</title>
        <authorList>
            <person name="Ropars J."/>
            <person name="Sedzielewska K."/>
            <person name="Noel J."/>
            <person name="Charron P."/>
            <person name="Farinelli L."/>
            <person name="Marton T."/>
            <person name="Kruger M."/>
            <person name="Pelin A."/>
            <person name="Brachmann A."/>
            <person name="Corradi N."/>
        </authorList>
    </citation>
    <scope>NUCLEOTIDE SEQUENCE [LARGE SCALE GENOMIC DNA]</scope>
    <source>
        <strain evidence="2 3">C2</strain>
    </source>
</reference>
<dbReference type="VEuPathDB" id="FungiDB:RhiirFUN_000711"/>
<evidence type="ECO:0000313" key="3">
    <source>
        <dbReference type="Proteomes" id="UP000233469"/>
    </source>
</evidence>
<keyword evidence="1" id="KW-1133">Transmembrane helix</keyword>
<keyword evidence="1" id="KW-0812">Transmembrane</keyword>
<evidence type="ECO:0000313" key="2">
    <source>
        <dbReference type="EMBL" id="PKK69053.1"/>
    </source>
</evidence>
<sequence length="263" mass="29042">MSNLCEQIYKDKLQSNLSIDKKLCCGDAGCFNHDTCYYPSILVMCRAIINAGACERGSQPDIKEWNNTLAREFCGNEKNISKHICVSTNSTIHGPDLDGELNWIVNRTSNLGDSCQSCACCDEREQCTRLHVNCAHACNSTTVLINCKSLPNQHSKTGLSCDDLFGSGSCRLYNISIGKEITDGYPKGPLLYKSEVCDFTVTNFTVPGNNTNPNGTDPGLGISDKIGIAFGVLSFIVGVIGIIKWKIIKRYFKNFRNSRRQQQ</sequence>
<dbReference type="EMBL" id="LLXL01000772">
    <property type="protein sequence ID" value="PKK69053.1"/>
    <property type="molecule type" value="Genomic_DNA"/>
</dbReference>